<comment type="caution">
    <text evidence="7">The sequence shown here is derived from an EMBL/GenBank/DDBJ whole genome shotgun (WGS) entry which is preliminary data.</text>
</comment>
<keyword evidence="8" id="KW-1185">Reference proteome</keyword>
<comment type="similarity">
    <text evidence="2 6">Belongs to the FPP/GGPP synthase family.</text>
</comment>
<dbReference type="InterPro" id="IPR000092">
    <property type="entry name" value="Polyprenyl_synt"/>
</dbReference>
<dbReference type="SUPFAM" id="SSF48576">
    <property type="entry name" value="Terpenoid synthases"/>
    <property type="match status" value="1"/>
</dbReference>
<dbReference type="PANTHER" id="PTHR12001">
    <property type="entry name" value="GERANYLGERANYL PYROPHOSPHATE SYNTHASE"/>
    <property type="match status" value="1"/>
</dbReference>
<evidence type="ECO:0000313" key="8">
    <source>
        <dbReference type="Proteomes" id="UP000306985"/>
    </source>
</evidence>
<protein>
    <submittedName>
        <fullName evidence="7">Polyprenyl synthetase family protein</fullName>
    </submittedName>
</protein>
<dbReference type="OrthoDB" id="4497239at2"/>
<evidence type="ECO:0000256" key="1">
    <source>
        <dbReference type="ARBA" id="ARBA00001946"/>
    </source>
</evidence>
<dbReference type="Gene3D" id="1.10.600.10">
    <property type="entry name" value="Farnesyl Diphosphate Synthase"/>
    <property type="match status" value="1"/>
</dbReference>
<keyword evidence="3 6" id="KW-0808">Transferase</keyword>
<dbReference type="GO" id="GO:0008299">
    <property type="term" value="P:isoprenoid biosynthetic process"/>
    <property type="evidence" value="ECO:0007669"/>
    <property type="project" value="InterPro"/>
</dbReference>
<sequence>MTEAGLDTTALQDVLVRELAARRQELVAIDPRLGAPADRLVAFVLDGGKRIRPRFLWLGWRAGQADADTGGTDGSGVLLLGAALELLQASALIHDDVIDRSDRRRGAPATHRALAADHADAGWVGDADHFGVSAAILLGDLALMWADDLFTAGALALGVVPQAAPVWAAMRTEVTAGQLLDLFTSTAATTDPAEQEADAMLVNRYKTAAYTVQRPLHLGAVAAGAPAETVHALLDFGSDIGVAFQLRDDELGVFGDPAVTGKPAGDDLVEGKRTVLLAVARAELAASPDRAAELEDLDRGVGSPAADVERLTAILTATSGPAQVERRISALVASGLGALDRTTPDGRPVVTVGVRSELEQLARRATARRA</sequence>
<organism evidence="7 8">
    <name type="scientific">Nakamurella flava</name>
    <dbReference type="NCBI Taxonomy" id="2576308"/>
    <lineage>
        <taxon>Bacteria</taxon>
        <taxon>Bacillati</taxon>
        <taxon>Actinomycetota</taxon>
        <taxon>Actinomycetes</taxon>
        <taxon>Nakamurellales</taxon>
        <taxon>Nakamurellaceae</taxon>
        <taxon>Nakamurella</taxon>
    </lineage>
</organism>
<dbReference type="InterPro" id="IPR033749">
    <property type="entry name" value="Polyprenyl_synt_CS"/>
</dbReference>
<dbReference type="EMBL" id="SZZH01000001">
    <property type="protein sequence ID" value="TKV60482.1"/>
    <property type="molecule type" value="Genomic_DNA"/>
</dbReference>
<dbReference type="GO" id="GO:0004659">
    <property type="term" value="F:prenyltransferase activity"/>
    <property type="evidence" value="ECO:0007669"/>
    <property type="project" value="InterPro"/>
</dbReference>
<dbReference type="PANTHER" id="PTHR12001:SF85">
    <property type="entry name" value="SHORT CHAIN ISOPRENYL DIPHOSPHATE SYNTHASE"/>
    <property type="match status" value="1"/>
</dbReference>
<proteinExistence type="inferred from homology"/>
<gene>
    <name evidence="7" type="ORF">FDO65_01880</name>
</gene>
<accession>A0A4U6QK50</accession>
<evidence type="ECO:0000256" key="5">
    <source>
        <dbReference type="ARBA" id="ARBA00022842"/>
    </source>
</evidence>
<dbReference type="GO" id="GO:0046872">
    <property type="term" value="F:metal ion binding"/>
    <property type="evidence" value="ECO:0007669"/>
    <property type="project" value="UniProtKB-KW"/>
</dbReference>
<keyword evidence="4" id="KW-0479">Metal-binding</keyword>
<dbReference type="PROSITE" id="PS00723">
    <property type="entry name" value="POLYPRENYL_SYNTHASE_1"/>
    <property type="match status" value="1"/>
</dbReference>
<dbReference type="Proteomes" id="UP000306985">
    <property type="component" value="Unassembled WGS sequence"/>
</dbReference>
<dbReference type="CDD" id="cd00685">
    <property type="entry name" value="Trans_IPPS_HT"/>
    <property type="match status" value="1"/>
</dbReference>
<dbReference type="AlphaFoldDB" id="A0A4U6QK50"/>
<evidence type="ECO:0000256" key="2">
    <source>
        <dbReference type="ARBA" id="ARBA00006706"/>
    </source>
</evidence>
<dbReference type="RefSeq" id="WP_137447786.1">
    <property type="nucleotide sequence ID" value="NZ_SZZH01000001.1"/>
</dbReference>
<dbReference type="Pfam" id="PF00348">
    <property type="entry name" value="polyprenyl_synt"/>
    <property type="match status" value="1"/>
</dbReference>
<evidence type="ECO:0000256" key="3">
    <source>
        <dbReference type="ARBA" id="ARBA00022679"/>
    </source>
</evidence>
<evidence type="ECO:0000256" key="4">
    <source>
        <dbReference type="ARBA" id="ARBA00022723"/>
    </source>
</evidence>
<keyword evidence="5" id="KW-0460">Magnesium</keyword>
<evidence type="ECO:0000256" key="6">
    <source>
        <dbReference type="RuleBase" id="RU004466"/>
    </source>
</evidence>
<dbReference type="InterPro" id="IPR008949">
    <property type="entry name" value="Isoprenoid_synthase_dom_sf"/>
</dbReference>
<name>A0A4U6QK50_9ACTN</name>
<reference evidence="7 8" key="1">
    <citation type="submission" date="2019-05" db="EMBL/GenBank/DDBJ databases">
        <title>Nakamurella sp. N5BH11, whole genome shotgun sequence.</title>
        <authorList>
            <person name="Tuo L."/>
        </authorList>
    </citation>
    <scope>NUCLEOTIDE SEQUENCE [LARGE SCALE GENOMIC DNA]</scope>
    <source>
        <strain evidence="7 8">N5BH11</strain>
    </source>
</reference>
<evidence type="ECO:0000313" key="7">
    <source>
        <dbReference type="EMBL" id="TKV60482.1"/>
    </source>
</evidence>
<dbReference type="SFLD" id="SFLDS00005">
    <property type="entry name" value="Isoprenoid_Synthase_Type_I"/>
    <property type="match status" value="1"/>
</dbReference>
<comment type="cofactor">
    <cofactor evidence="1">
        <name>Mg(2+)</name>
        <dbReference type="ChEBI" id="CHEBI:18420"/>
    </cofactor>
</comment>